<dbReference type="NCBIfam" id="TIGR01066">
    <property type="entry name" value="rplM_bact"/>
    <property type="match status" value="1"/>
</dbReference>
<gene>
    <name evidence="4" type="primary">rplM</name>
    <name evidence="5" type="ORF">A3C24_01720</name>
</gene>
<dbReference type="AlphaFoldDB" id="A0A1F7GX78"/>
<dbReference type="PANTHER" id="PTHR11545">
    <property type="entry name" value="RIBOSOMAL PROTEIN L13"/>
    <property type="match status" value="1"/>
</dbReference>
<evidence type="ECO:0000313" key="6">
    <source>
        <dbReference type="Proteomes" id="UP000177159"/>
    </source>
</evidence>
<dbReference type="Proteomes" id="UP000177159">
    <property type="component" value="Unassembled WGS sequence"/>
</dbReference>
<dbReference type="GO" id="GO:0006412">
    <property type="term" value="P:translation"/>
    <property type="evidence" value="ECO:0007669"/>
    <property type="project" value="UniProtKB-UniRule"/>
</dbReference>
<evidence type="ECO:0000313" key="5">
    <source>
        <dbReference type="EMBL" id="OGK23493.1"/>
    </source>
</evidence>
<evidence type="ECO:0000256" key="3">
    <source>
        <dbReference type="ARBA" id="ARBA00023274"/>
    </source>
</evidence>
<dbReference type="GO" id="GO:1990904">
    <property type="term" value="C:ribonucleoprotein complex"/>
    <property type="evidence" value="ECO:0007669"/>
    <property type="project" value="UniProtKB-KW"/>
</dbReference>
<dbReference type="InterPro" id="IPR005822">
    <property type="entry name" value="Ribosomal_uL13"/>
</dbReference>
<organism evidence="5 6">
    <name type="scientific">Candidatus Roizmanbacteria bacterium RIFCSPHIGHO2_02_FULL_37_24</name>
    <dbReference type="NCBI Taxonomy" id="1802037"/>
    <lineage>
        <taxon>Bacteria</taxon>
        <taxon>Candidatus Roizmaniibacteriota</taxon>
    </lineage>
</organism>
<dbReference type="PANTHER" id="PTHR11545:SF2">
    <property type="entry name" value="LARGE RIBOSOMAL SUBUNIT PROTEIN UL13M"/>
    <property type="match status" value="1"/>
</dbReference>
<dbReference type="SUPFAM" id="SSF52161">
    <property type="entry name" value="Ribosomal protein L13"/>
    <property type="match status" value="1"/>
</dbReference>
<evidence type="ECO:0000256" key="2">
    <source>
        <dbReference type="ARBA" id="ARBA00022980"/>
    </source>
</evidence>
<protein>
    <recommendedName>
        <fullName evidence="4">Large ribosomal subunit protein uL13</fullName>
    </recommendedName>
</protein>
<dbReference type="PIRSF" id="PIRSF002181">
    <property type="entry name" value="Ribosomal_L13"/>
    <property type="match status" value="1"/>
</dbReference>
<dbReference type="InterPro" id="IPR005823">
    <property type="entry name" value="Ribosomal_uL13_bac-type"/>
</dbReference>
<name>A0A1F7GX78_9BACT</name>
<dbReference type="HAMAP" id="MF_01366">
    <property type="entry name" value="Ribosomal_uL13"/>
    <property type="match status" value="1"/>
</dbReference>
<reference evidence="5 6" key="1">
    <citation type="journal article" date="2016" name="Nat. Commun.">
        <title>Thousands of microbial genomes shed light on interconnected biogeochemical processes in an aquifer system.</title>
        <authorList>
            <person name="Anantharaman K."/>
            <person name="Brown C.T."/>
            <person name="Hug L.A."/>
            <person name="Sharon I."/>
            <person name="Castelle C.J."/>
            <person name="Probst A.J."/>
            <person name="Thomas B.C."/>
            <person name="Singh A."/>
            <person name="Wilkins M.J."/>
            <person name="Karaoz U."/>
            <person name="Brodie E.L."/>
            <person name="Williams K.H."/>
            <person name="Hubbard S.S."/>
            <person name="Banfield J.F."/>
        </authorList>
    </citation>
    <scope>NUCLEOTIDE SEQUENCE [LARGE SCALE GENOMIC DNA]</scope>
</reference>
<dbReference type="GO" id="GO:0003735">
    <property type="term" value="F:structural constituent of ribosome"/>
    <property type="evidence" value="ECO:0007669"/>
    <property type="project" value="InterPro"/>
</dbReference>
<dbReference type="GO" id="GO:0003729">
    <property type="term" value="F:mRNA binding"/>
    <property type="evidence" value="ECO:0007669"/>
    <property type="project" value="TreeGrafter"/>
</dbReference>
<evidence type="ECO:0000256" key="1">
    <source>
        <dbReference type="ARBA" id="ARBA00006227"/>
    </source>
</evidence>
<accession>A0A1F7GX78</accession>
<dbReference type="CDD" id="cd00392">
    <property type="entry name" value="Ribosomal_L13"/>
    <property type="match status" value="1"/>
</dbReference>
<dbReference type="GO" id="GO:0017148">
    <property type="term" value="P:negative regulation of translation"/>
    <property type="evidence" value="ECO:0007669"/>
    <property type="project" value="TreeGrafter"/>
</dbReference>
<comment type="subunit">
    <text evidence="4">Part of the 50S ribosomal subunit.</text>
</comment>
<dbReference type="Gene3D" id="3.90.1180.10">
    <property type="entry name" value="Ribosomal protein L13"/>
    <property type="match status" value="1"/>
</dbReference>
<proteinExistence type="inferred from homology"/>
<comment type="similarity">
    <text evidence="1 4">Belongs to the universal ribosomal protein uL13 family.</text>
</comment>
<dbReference type="Pfam" id="PF00572">
    <property type="entry name" value="Ribosomal_L13"/>
    <property type="match status" value="1"/>
</dbReference>
<comment type="caution">
    <text evidence="5">The sequence shown here is derived from an EMBL/GenBank/DDBJ whole genome shotgun (WGS) entry which is preliminary data.</text>
</comment>
<keyword evidence="2 4" id="KW-0689">Ribosomal protein</keyword>
<dbReference type="EMBL" id="MFZM01000020">
    <property type="protein sequence ID" value="OGK23493.1"/>
    <property type="molecule type" value="Genomic_DNA"/>
</dbReference>
<dbReference type="GO" id="GO:0005840">
    <property type="term" value="C:ribosome"/>
    <property type="evidence" value="ECO:0007669"/>
    <property type="project" value="UniProtKB-KW"/>
</dbReference>
<sequence>MASLTKSTPTVREKDIQREWYVYDVKGKILGRCVTDISRKLIGKHKVLYSPHIDSGDYVVVINAKNVKLSGRKALQKIYTRYSGYPSGLREISYERLMQKDPRKIIEHAVSGMLPKNKLRSQRMRRLYVFPDNKHPYEGKLKVTHSS</sequence>
<keyword evidence="3 4" id="KW-0687">Ribonucleoprotein</keyword>
<evidence type="ECO:0000256" key="4">
    <source>
        <dbReference type="HAMAP-Rule" id="MF_01366"/>
    </source>
</evidence>
<dbReference type="InterPro" id="IPR036899">
    <property type="entry name" value="Ribosomal_uL13_sf"/>
</dbReference>
<comment type="function">
    <text evidence="4">This protein is one of the early assembly proteins of the 50S ribosomal subunit, although it is not seen to bind rRNA by itself. It is important during the early stages of 50S assembly.</text>
</comment>